<sequence>MMEKIKNLLTAKKPWLLFVLGLAGIGLIFLSSFFPETEPEPVTDTSDPTAGIEQRLEETISRIQGAGETHVMVTLADTGSRVYLSEEEEREEYADGDVSSREKTEHYITSGGGAVVVSEQLPAVTGVAVVCEGGDLAKVQSDVYEVIYALYGLSTSRVTIEKMQ</sequence>
<protein>
    <recommendedName>
        <fullName evidence="3">Stage III sporulation protein AG</fullName>
    </recommendedName>
</protein>
<dbReference type="Proteomes" id="UP000824160">
    <property type="component" value="Unassembled WGS sequence"/>
</dbReference>
<dbReference type="AlphaFoldDB" id="A0A9D1H6T6"/>
<reference evidence="1" key="2">
    <citation type="journal article" date="2021" name="PeerJ">
        <title>Extensive microbial diversity within the chicken gut microbiome revealed by metagenomics and culture.</title>
        <authorList>
            <person name="Gilroy R."/>
            <person name="Ravi A."/>
            <person name="Getino M."/>
            <person name="Pursley I."/>
            <person name="Horton D.L."/>
            <person name="Alikhan N.F."/>
            <person name="Baker D."/>
            <person name="Gharbi K."/>
            <person name="Hall N."/>
            <person name="Watson M."/>
            <person name="Adriaenssens E.M."/>
            <person name="Foster-Nyarko E."/>
            <person name="Jarju S."/>
            <person name="Secka A."/>
            <person name="Antonio M."/>
            <person name="Oren A."/>
            <person name="Chaudhuri R.R."/>
            <person name="La Ragione R."/>
            <person name="Hildebrand F."/>
            <person name="Pallen M.J."/>
        </authorList>
    </citation>
    <scope>NUCLEOTIDE SEQUENCE</scope>
    <source>
        <strain evidence="1">ChiBcec7-5410</strain>
    </source>
</reference>
<evidence type="ECO:0000313" key="2">
    <source>
        <dbReference type="Proteomes" id="UP000824160"/>
    </source>
</evidence>
<accession>A0A9D1H6T6</accession>
<gene>
    <name evidence="1" type="ORF">IAC43_00535</name>
</gene>
<dbReference type="EMBL" id="DVLW01000017">
    <property type="protein sequence ID" value="HIT93649.1"/>
    <property type="molecule type" value="Genomic_DNA"/>
</dbReference>
<evidence type="ECO:0008006" key="3">
    <source>
        <dbReference type="Google" id="ProtNLM"/>
    </source>
</evidence>
<name>A0A9D1H6T6_9FIRM</name>
<comment type="caution">
    <text evidence="1">The sequence shown here is derived from an EMBL/GenBank/DDBJ whole genome shotgun (WGS) entry which is preliminary data.</text>
</comment>
<organism evidence="1 2">
    <name type="scientific">Candidatus Faecivivens stercoripullorum</name>
    <dbReference type="NCBI Taxonomy" id="2840805"/>
    <lineage>
        <taxon>Bacteria</taxon>
        <taxon>Bacillati</taxon>
        <taxon>Bacillota</taxon>
        <taxon>Clostridia</taxon>
        <taxon>Eubacteriales</taxon>
        <taxon>Oscillospiraceae</taxon>
        <taxon>Oscillospiraceae incertae sedis</taxon>
        <taxon>Candidatus Faecivivens</taxon>
    </lineage>
</organism>
<reference evidence="1" key="1">
    <citation type="submission" date="2020-10" db="EMBL/GenBank/DDBJ databases">
        <authorList>
            <person name="Gilroy R."/>
        </authorList>
    </citation>
    <scope>NUCLEOTIDE SEQUENCE</scope>
    <source>
        <strain evidence="1">ChiBcec7-5410</strain>
    </source>
</reference>
<proteinExistence type="predicted"/>
<evidence type="ECO:0000313" key="1">
    <source>
        <dbReference type="EMBL" id="HIT93649.1"/>
    </source>
</evidence>